<dbReference type="AlphaFoldDB" id="A0A6J4MEK4"/>
<evidence type="ECO:0000256" key="5">
    <source>
        <dbReference type="ARBA" id="ARBA00022989"/>
    </source>
</evidence>
<keyword evidence="4 7" id="KW-0812">Transmembrane</keyword>
<dbReference type="InterPro" id="IPR049278">
    <property type="entry name" value="MS_channel_C"/>
</dbReference>
<evidence type="ECO:0000259" key="8">
    <source>
        <dbReference type="Pfam" id="PF00924"/>
    </source>
</evidence>
<comment type="similarity">
    <text evidence="2">Belongs to the MscS (TC 1.A.23) family.</text>
</comment>
<dbReference type="GO" id="GO:0008381">
    <property type="term" value="F:mechanosensitive monoatomic ion channel activity"/>
    <property type="evidence" value="ECO:0007669"/>
    <property type="project" value="InterPro"/>
</dbReference>
<evidence type="ECO:0000256" key="1">
    <source>
        <dbReference type="ARBA" id="ARBA00004651"/>
    </source>
</evidence>
<feature type="transmembrane region" description="Helical" evidence="7">
    <location>
        <begin position="95"/>
        <end position="115"/>
    </location>
</feature>
<name>A0A6J4MEK4_9ACTN</name>
<evidence type="ECO:0000256" key="2">
    <source>
        <dbReference type="ARBA" id="ARBA00008017"/>
    </source>
</evidence>
<keyword evidence="3" id="KW-1003">Cell membrane</keyword>
<feature type="transmembrane region" description="Helical" evidence="7">
    <location>
        <begin position="69"/>
        <end position="89"/>
    </location>
</feature>
<keyword evidence="5 7" id="KW-1133">Transmembrane helix</keyword>
<feature type="transmembrane region" description="Helical" evidence="7">
    <location>
        <begin position="20"/>
        <end position="40"/>
    </location>
</feature>
<gene>
    <name evidence="11" type="ORF">AVDCRST_MAG16-2656</name>
</gene>
<feature type="domain" description="Mechanosensitive ion channel MscS C-terminal" evidence="9">
    <location>
        <begin position="194"/>
        <end position="280"/>
    </location>
</feature>
<dbReference type="SUPFAM" id="SSF50182">
    <property type="entry name" value="Sm-like ribonucleoproteins"/>
    <property type="match status" value="1"/>
</dbReference>
<organism evidence="11">
    <name type="scientific">uncultured Frankineae bacterium</name>
    <dbReference type="NCBI Taxonomy" id="437475"/>
    <lineage>
        <taxon>Bacteria</taxon>
        <taxon>Bacillati</taxon>
        <taxon>Actinomycetota</taxon>
        <taxon>Actinomycetes</taxon>
        <taxon>Frankiales</taxon>
        <taxon>environmental samples</taxon>
    </lineage>
</organism>
<dbReference type="Pfam" id="PF00924">
    <property type="entry name" value="MS_channel_2nd"/>
    <property type="match status" value="1"/>
</dbReference>
<dbReference type="InterPro" id="IPR023408">
    <property type="entry name" value="MscS_beta-dom_sf"/>
</dbReference>
<dbReference type="InterPro" id="IPR010920">
    <property type="entry name" value="LSM_dom_sf"/>
</dbReference>
<protein>
    <submittedName>
        <fullName evidence="11">Potassium efflux system KefA protein / Small-conductance mechanosensitive channel</fullName>
    </submittedName>
</protein>
<dbReference type="Gene3D" id="3.30.70.100">
    <property type="match status" value="1"/>
</dbReference>
<evidence type="ECO:0000256" key="7">
    <source>
        <dbReference type="SAM" id="Phobius"/>
    </source>
</evidence>
<reference evidence="11" key="1">
    <citation type="submission" date="2020-02" db="EMBL/GenBank/DDBJ databases">
        <authorList>
            <person name="Meier V. D."/>
        </authorList>
    </citation>
    <scope>NUCLEOTIDE SEQUENCE</scope>
    <source>
        <strain evidence="11">AVDCRST_MAG16</strain>
    </source>
</reference>
<evidence type="ECO:0000259" key="10">
    <source>
        <dbReference type="Pfam" id="PF21088"/>
    </source>
</evidence>
<dbReference type="Gene3D" id="1.10.287.1260">
    <property type="match status" value="1"/>
</dbReference>
<feature type="domain" description="Mechanosensitive ion channel MscS" evidence="8">
    <location>
        <begin position="118"/>
        <end position="188"/>
    </location>
</feature>
<dbReference type="PANTHER" id="PTHR30460">
    <property type="entry name" value="MODERATE CONDUCTANCE MECHANOSENSITIVE CHANNEL YBIO"/>
    <property type="match status" value="1"/>
</dbReference>
<evidence type="ECO:0000256" key="3">
    <source>
        <dbReference type="ARBA" id="ARBA00022475"/>
    </source>
</evidence>
<proteinExistence type="inferred from homology"/>
<evidence type="ECO:0000313" key="11">
    <source>
        <dbReference type="EMBL" id="CAA9355865.1"/>
    </source>
</evidence>
<dbReference type="EMBL" id="CADCUE010000251">
    <property type="protein sequence ID" value="CAA9355865.1"/>
    <property type="molecule type" value="Genomic_DNA"/>
</dbReference>
<sequence length="294" mass="31227">MVLSLQPLDDAQDWASGPGLEIVLLVTGAVLLARFCAWAGERITDRIDANARETDALVRSEASKHRHSLAQVATWAMIVAIYCVTSLLVLSRLGVPLAGLVAPATVAGVALGFGAQRIVQDLLAGFFIITERQYGFGDVVRLAVVGIGEPRTGTVEDVTLRVTTMRTVDGEVVVTPNGQIVQVVNLSRDWARAVIDIPLSTDTDIAHINAVLQEVGAQAYADESMRSLLLDAPSVMGVESLEVDQLAIRMVARTLPGKQFDVGRALRARALMALRAEGLSVGAGLDTAEPSGRP</sequence>
<dbReference type="SUPFAM" id="SSF82861">
    <property type="entry name" value="Mechanosensitive channel protein MscS (YggB), transmembrane region"/>
    <property type="match status" value="1"/>
</dbReference>
<dbReference type="SUPFAM" id="SSF82689">
    <property type="entry name" value="Mechanosensitive channel protein MscS (YggB), C-terminal domain"/>
    <property type="match status" value="1"/>
</dbReference>
<dbReference type="InterPro" id="IPR011066">
    <property type="entry name" value="MscS_channel_C_sf"/>
</dbReference>
<dbReference type="PANTHER" id="PTHR30460:SF0">
    <property type="entry name" value="MODERATE CONDUCTANCE MECHANOSENSITIVE CHANNEL YBIO"/>
    <property type="match status" value="1"/>
</dbReference>
<keyword evidence="6 7" id="KW-0472">Membrane</keyword>
<evidence type="ECO:0000256" key="4">
    <source>
        <dbReference type="ARBA" id="ARBA00022692"/>
    </source>
</evidence>
<accession>A0A6J4MEK4</accession>
<dbReference type="Gene3D" id="2.30.30.60">
    <property type="match status" value="1"/>
</dbReference>
<dbReference type="InterPro" id="IPR045276">
    <property type="entry name" value="YbiO_bact"/>
</dbReference>
<dbReference type="InterPro" id="IPR011014">
    <property type="entry name" value="MscS_channel_TM-2"/>
</dbReference>
<dbReference type="InterPro" id="IPR049142">
    <property type="entry name" value="MS_channel_1st"/>
</dbReference>
<evidence type="ECO:0000259" key="9">
    <source>
        <dbReference type="Pfam" id="PF21082"/>
    </source>
</evidence>
<dbReference type="Pfam" id="PF21088">
    <property type="entry name" value="MS_channel_1st"/>
    <property type="match status" value="1"/>
</dbReference>
<evidence type="ECO:0000256" key="6">
    <source>
        <dbReference type="ARBA" id="ARBA00023136"/>
    </source>
</evidence>
<feature type="domain" description="Mechanosensitive ion channel transmembrane helices 2/3" evidence="10">
    <location>
        <begin position="79"/>
        <end position="116"/>
    </location>
</feature>
<comment type="subcellular location">
    <subcellularLocation>
        <location evidence="1">Cell membrane</location>
        <topology evidence="1">Multi-pass membrane protein</topology>
    </subcellularLocation>
</comment>
<dbReference type="InterPro" id="IPR006685">
    <property type="entry name" value="MscS_channel_2nd"/>
</dbReference>
<dbReference type="GO" id="GO:0005886">
    <property type="term" value="C:plasma membrane"/>
    <property type="evidence" value="ECO:0007669"/>
    <property type="project" value="UniProtKB-SubCell"/>
</dbReference>
<dbReference type="Pfam" id="PF21082">
    <property type="entry name" value="MS_channel_3rd"/>
    <property type="match status" value="1"/>
</dbReference>